<dbReference type="AlphaFoldDB" id="A0A4S8JBG3"/>
<comment type="caution">
    <text evidence="2">The sequence shown here is derived from an EMBL/GenBank/DDBJ whole genome shotgun (WGS) entry which is preliminary data.</text>
</comment>
<keyword evidence="3" id="KW-1185">Reference proteome</keyword>
<evidence type="ECO:0000313" key="3">
    <source>
        <dbReference type="Proteomes" id="UP000317650"/>
    </source>
</evidence>
<name>A0A4S8JBG3_MUSBA</name>
<accession>A0A4S8JBG3</accession>
<proteinExistence type="predicted"/>
<dbReference type="Proteomes" id="UP000317650">
    <property type="component" value="Chromosome 3"/>
</dbReference>
<dbReference type="EMBL" id="PYDT01000006">
    <property type="protein sequence ID" value="THU58639.1"/>
    <property type="molecule type" value="Genomic_DNA"/>
</dbReference>
<organism evidence="2 3">
    <name type="scientific">Musa balbisiana</name>
    <name type="common">Banana</name>
    <dbReference type="NCBI Taxonomy" id="52838"/>
    <lineage>
        <taxon>Eukaryota</taxon>
        <taxon>Viridiplantae</taxon>
        <taxon>Streptophyta</taxon>
        <taxon>Embryophyta</taxon>
        <taxon>Tracheophyta</taxon>
        <taxon>Spermatophyta</taxon>
        <taxon>Magnoliopsida</taxon>
        <taxon>Liliopsida</taxon>
        <taxon>Zingiberales</taxon>
        <taxon>Musaceae</taxon>
        <taxon>Musa</taxon>
    </lineage>
</organism>
<feature type="region of interest" description="Disordered" evidence="1">
    <location>
        <begin position="1"/>
        <end position="20"/>
    </location>
</feature>
<gene>
    <name evidence="2" type="ORF">C4D60_Mb03t16490</name>
</gene>
<evidence type="ECO:0000256" key="1">
    <source>
        <dbReference type="SAM" id="MobiDB-lite"/>
    </source>
</evidence>
<sequence length="68" mass="7679">MGAHENPNPNSSGFLQGRPWRDTTAEDEELEVAFIGQCGTEDERLLDYPYCILLFITADQVLEVYLSV</sequence>
<reference evidence="2 3" key="1">
    <citation type="journal article" date="2019" name="Nat. Plants">
        <title>Genome sequencing of Musa balbisiana reveals subgenome evolution and function divergence in polyploid bananas.</title>
        <authorList>
            <person name="Yao X."/>
        </authorList>
    </citation>
    <scope>NUCLEOTIDE SEQUENCE [LARGE SCALE GENOMIC DNA]</scope>
    <source>
        <strain evidence="3">cv. DH-PKW</strain>
        <tissue evidence="2">Leaves</tissue>
    </source>
</reference>
<protein>
    <submittedName>
        <fullName evidence="2">Uncharacterized protein</fullName>
    </submittedName>
</protein>
<evidence type="ECO:0000313" key="2">
    <source>
        <dbReference type="EMBL" id="THU58639.1"/>
    </source>
</evidence>